<dbReference type="GO" id="GO:0042802">
    <property type="term" value="F:identical protein binding"/>
    <property type="evidence" value="ECO:0007669"/>
    <property type="project" value="TreeGrafter"/>
</dbReference>
<dbReference type="InterPro" id="IPR015421">
    <property type="entry name" value="PyrdxlP-dep_Trfase_major"/>
</dbReference>
<keyword evidence="5" id="KW-0663">Pyridoxal phosphate</keyword>
<dbReference type="AlphaFoldDB" id="A0A2W5UQ45"/>
<comment type="cofactor">
    <cofactor evidence="1">
        <name>pyridoxal 5'-phosphate</name>
        <dbReference type="ChEBI" id="CHEBI:597326"/>
    </cofactor>
</comment>
<dbReference type="InterPro" id="IPR015424">
    <property type="entry name" value="PyrdxlP-dep_Trfase"/>
</dbReference>
<evidence type="ECO:0000256" key="2">
    <source>
        <dbReference type="ARBA" id="ARBA00022571"/>
    </source>
</evidence>
<dbReference type="InterPro" id="IPR015422">
    <property type="entry name" value="PyrdxlP-dep_Trfase_small"/>
</dbReference>
<keyword evidence="2" id="KW-0028">Amino-acid biosynthesis</keyword>
<dbReference type="Pfam" id="PF00202">
    <property type="entry name" value="Aminotran_3"/>
    <property type="match status" value="1"/>
</dbReference>
<dbReference type="InterPro" id="IPR050103">
    <property type="entry name" value="Class-III_PLP-dep_AT"/>
</dbReference>
<dbReference type="Gene3D" id="3.40.640.10">
    <property type="entry name" value="Type I PLP-dependent aspartate aminotransferase-like (Major domain)"/>
    <property type="match status" value="1"/>
</dbReference>
<dbReference type="Gene3D" id="3.90.1150.10">
    <property type="entry name" value="Aspartate Aminotransferase, domain 1"/>
    <property type="match status" value="1"/>
</dbReference>
<dbReference type="EMBL" id="QFRA01000007">
    <property type="protein sequence ID" value="PZR05344.1"/>
    <property type="molecule type" value="Genomic_DNA"/>
</dbReference>
<dbReference type="SUPFAM" id="SSF53383">
    <property type="entry name" value="PLP-dependent transferases"/>
    <property type="match status" value="1"/>
</dbReference>
<comment type="caution">
    <text evidence="6">The sequence shown here is derived from an EMBL/GenBank/DDBJ whole genome shotgun (WGS) entry which is preliminary data.</text>
</comment>
<evidence type="ECO:0000256" key="5">
    <source>
        <dbReference type="ARBA" id="ARBA00022898"/>
    </source>
</evidence>
<reference evidence="6 7" key="1">
    <citation type="submission" date="2017-08" db="EMBL/GenBank/DDBJ databases">
        <title>Infants hospitalized years apart are colonized by the same room-sourced microbial strains.</title>
        <authorList>
            <person name="Brooks B."/>
            <person name="Olm M.R."/>
            <person name="Firek B.A."/>
            <person name="Baker R."/>
            <person name="Thomas B.C."/>
            <person name="Morowitz M.J."/>
            <person name="Banfield J.F."/>
        </authorList>
    </citation>
    <scope>NUCLEOTIDE SEQUENCE [LARGE SCALE GENOMIC DNA]</scope>
    <source>
        <strain evidence="6">S2_003_000_R1_3</strain>
    </source>
</reference>
<dbReference type="GO" id="GO:0008483">
    <property type="term" value="F:transaminase activity"/>
    <property type="evidence" value="ECO:0007669"/>
    <property type="project" value="UniProtKB-KW"/>
</dbReference>
<proteinExistence type="predicted"/>
<gene>
    <name evidence="6" type="ORF">DI525_04795</name>
</gene>
<dbReference type="PANTHER" id="PTHR11986">
    <property type="entry name" value="AMINOTRANSFERASE CLASS III"/>
    <property type="match status" value="1"/>
</dbReference>
<organism evidence="6 7">
    <name type="scientific">Corynebacterium kroppenstedtii</name>
    <dbReference type="NCBI Taxonomy" id="161879"/>
    <lineage>
        <taxon>Bacteria</taxon>
        <taxon>Bacillati</taxon>
        <taxon>Actinomycetota</taxon>
        <taxon>Actinomycetes</taxon>
        <taxon>Mycobacteriales</taxon>
        <taxon>Corynebacteriaceae</taxon>
        <taxon>Corynebacterium</taxon>
    </lineage>
</organism>
<dbReference type="GO" id="GO:0030170">
    <property type="term" value="F:pyridoxal phosphate binding"/>
    <property type="evidence" value="ECO:0007669"/>
    <property type="project" value="InterPro"/>
</dbReference>
<name>A0A2W5UQ45_9CORY</name>
<protein>
    <submittedName>
        <fullName evidence="6">Uncharacterized protein</fullName>
    </submittedName>
</protein>
<keyword evidence="2" id="KW-0055">Arginine biosynthesis</keyword>
<dbReference type="GO" id="GO:0006526">
    <property type="term" value="P:L-arginine biosynthetic process"/>
    <property type="evidence" value="ECO:0007669"/>
    <property type="project" value="UniProtKB-KW"/>
</dbReference>
<evidence type="ECO:0000313" key="6">
    <source>
        <dbReference type="EMBL" id="PZR05344.1"/>
    </source>
</evidence>
<dbReference type="InterPro" id="IPR005814">
    <property type="entry name" value="Aminotrans_3"/>
</dbReference>
<feature type="non-terminal residue" evidence="6">
    <location>
        <position position="98"/>
    </location>
</feature>
<evidence type="ECO:0000256" key="3">
    <source>
        <dbReference type="ARBA" id="ARBA00022576"/>
    </source>
</evidence>
<keyword evidence="4" id="KW-0808">Transferase</keyword>
<evidence type="ECO:0000256" key="1">
    <source>
        <dbReference type="ARBA" id="ARBA00001933"/>
    </source>
</evidence>
<sequence length="98" mass="10850">MNNYGEPPLQLISGRGARVRDSQGKEYVDFLAGIAVNSLGYGNEKIAKAVATQASSLTHTSNLFSNKPSLLLAEKLKERLWEGRRDEKDHDADSDRTM</sequence>
<dbReference type="PANTHER" id="PTHR11986:SF79">
    <property type="entry name" value="ACETYLORNITHINE AMINOTRANSFERASE, MITOCHONDRIAL"/>
    <property type="match status" value="1"/>
</dbReference>
<evidence type="ECO:0000256" key="4">
    <source>
        <dbReference type="ARBA" id="ARBA00022679"/>
    </source>
</evidence>
<accession>A0A2W5UQ45</accession>
<dbReference type="Proteomes" id="UP000249432">
    <property type="component" value="Unassembled WGS sequence"/>
</dbReference>
<keyword evidence="3" id="KW-0032">Aminotransferase</keyword>
<evidence type="ECO:0000313" key="7">
    <source>
        <dbReference type="Proteomes" id="UP000249432"/>
    </source>
</evidence>